<dbReference type="Proteomes" id="UP000324705">
    <property type="component" value="Chromosome 5A"/>
</dbReference>
<organism evidence="2 3">
    <name type="scientific">Triticum turgidum subsp. durum</name>
    <name type="common">Durum wheat</name>
    <name type="synonym">Triticum durum</name>
    <dbReference type="NCBI Taxonomy" id="4567"/>
    <lineage>
        <taxon>Eukaryota</taxon>
        <taxon>Viridiplantae</taxon>
        <taxon>Streptophyta</taxon>
        <taxon>Embryophyta</taxon>
        <taxon>Tracheophyta</taxon>
        <taxon>Spermatophyta</taxon>
        <taxon>Magnoliopsida</taxon>
        <taxon>Liliopsida</taxon>
        <taxon>Poales</taxon>
        <taxon>Poaceae</taxon>
        <taxon>BOP clade</taxon>
        <taxon>Pooideae</taxon>
        <taxon>Triticodae</taxon>
        <taxon>Triticeae</taxon>
        <taxon>Triticinae</taxon>
        <taxon>Triticum</taxon>
    </lineage>
</organism>
<dbReference type="EMBL" id="LT934119">
    <property type="protein sequence ID" value="VAI13350.1"/>
    <property type="molecule type" value="Genomic_DNA"/>
</dbReference>
<dbReference type="Pfam" id="PF12315">
    <property type="entry name" value="DA1-like"/>
    <property type="match status" value="1"/>
</dbReference>
<dbReference type="PANTHER" id="PTHR24209">
    <property type="entry name" value="PROTEIN DA1-RELATED 2"/>
    <property type="match status" value="1"/>
</dbReference>
<proteinExistence type="predicted"/>
<evidence type="ECO:0000313" key="2">
    <source>
        <dbReference type="EMBL" id="VAI13350.1"/>
    </source>
</evidence>
<dbReference type="InterPro" id="IPR045218">
    <property type="entry name" value="DA1-like"/>
</dbReference>
<gene>
    <name evidence="2" type="ORF">TRITD_5Av1G029350</name>
</gene>
<dbReference type="InterPro" id="IPR022087">
    <property type="entry name" value="DA1-like_dom"/>
</dbReference>
<reference evidence="2 3" key="1">
    <citation type="submission" date="2017-09" db="EMBL/GenBank/DDBJ databases">
        <authorList>
            <consortium name="International Durum Wheat Genome Sequencing Consortium (IDWGSC)"/>
            <person name="Milanesi L."/>
        </authorList>
    </citation>
    <scope>NUCLEOTIDE SEQUENCE [LARGE SCALE GENOMIC DNA]</scope>
    <source>
        <strain evidence="3">cv. Svevo</strain>
    </source>
</reference>
<sequence length="198" mass="21864">MKHWKLRKVGHHLPETRGLCLSEEQIVRTILKRPTIGPGNRIMDMITGPYKLVRRCEVTAILILYGLPRLQTGSILAHEMMHAYLRLKGYRSLSPQVEEGICQVLSHLWLESEIIAGASGNTASSSASSSSSSAAPTSSKKGAKTEFEKKLGAFIKNQIETDSSVEYGDGFRAGIQAVEQYGLRSTLDHMRLTGSFPY</sequence>
<accession>A0A9R0WJW5</accession>
<keyword evidence="3" id="KW-1185">Reference proteome</keyword>
<feature type="domain" description="Protein DA1-like" evidence="1">
    <location>
        <begin position="10"/>
        <end position="192"/>
    </location>
</feature>
<evidence type="ECO:0000259" key="1">
    <source>
        <dbReference type="Pfam" id="PF12315"/>
    </source>
</evidence>
<dbReference type="AlphaFoldDB" id="A0A9R0WJW5"/>
<protein>
    <recommendedName>
        <fullName evidence="1">Protein DA1-like domain-containing protein</fullName>
    </recommendedName>
</protein>
<dbReference type="GO" id="GO:0043130">
    <property type="term" value="F:ubiquitin binding"/>
    <property type="evidence" value="ECO:0007669"/>
    <property type="project" value="TreeGrafter"/>
</dbReference>
<name>A0A9R0WJW5_TRITD</name>
<dbReference type="PANTHER" id="PTHR24209:SF11">
    <property type="entry name" value="DOMAIN-CONTAINING PROTEIN, PUTATIVE, EXPRESSED-RELATED"/>
    <property type="match status" value="1"/>
</dbReference>
<dbReference type="Gramene" id="TRITD5Av1G029350.1">
    <property type="protein sequence ID" value="TRITD5Av1G029350.1"/>
    <property type="gene ID" value="TRITD5Av1G029350"/>
</dbReference>
<evidence type="ECO:0000313" key="3">
    <source>
        <dbReference type="Proteomes" id="UP000324705"/>
    </source>
</evidence>